<accession>A0A0A9G2I0</accession>
<reference evidence="1" key="2">
    <citation type="journal article" date="2015" name="Data Brief">
        <title>Shoot transcriptome of the giant reed, Arundo donax.</title>
        <authorList>
            <person name="Barrero R.A."/>
            <person name="Guerrero F.D."/>
            <person name="Moolhuijzen P."/>
            <person name="Goolsby J.A."/>
            <person name="Tidwell J."/>
            <person name="Bellgard S.E."/>
            <person name="Bellgard M.I."/>
        </authorList>
    </citation>
    <scope>NUCLEOTIDE SEQUENCE</scope>
    <source>
        <tissue evidence="1">Shoot tissue taken approximately 20 cm above the soil surface</tissue>
    </source>
</reference>
<evidence type="ECO:0000313" key="1">
    <source>
        <dbReference type="EMBL" id="JAE17659.1"/>
    </source>
</evidence>
<protein>
    <submittedName>
        <fullName evidence="1">Uncharacterized protein</fullName>
    </submittedName>
</protein>
<organism evidence="1">
    <name type="scientific">Arundo donax</name>
    <name type="common">Giant reed</name>
    <name type="synonym">Donax arundinaceus</name>
    <dbReference type="NCBI Taxonomy" id="35708"/>
    <lineage>
        <taxon>Eukaryota</taxon>
        <taxon>Viridiplantae</taxon>
        <taxon>Streptophyta</taxon>
        <taxon>Embryophyta</taxon>
        <taxon>Tracheophyta</taxon>
        <taxon>Spermatophyta</taxon>
        <taxon>Magnoliopsida</taxon>
        <taxon>Liliopsida</taxon>
        <taxon>Poales</taxon>
        <taxon>Poaceae</taxon>
        <taxon>PACMAD clade</taxon>
        <taxon>Arundinoideae</taxon>
        <taxon>Arundineae</taxon>
        <taxon>Arundo</taxon>
    </lineage>
</organism>
<dbReference type="AlphaFoldDB" id="A0A0A9G2I0"/>
<proteinExistence type="predicted"/>
<sequence length="30" mass="3702">MFVLKSFFLLLHYLVCETTFMQYSLLHTIY</sequence>
<name>A0A0A9G2I0_ARUDO</name>
<dbReference type="EMBL" id="GBRH01180237">
    <property type="protein sequence ID" value="JAE17659.1"/>
    <property type="molecule type" value="Transcribed_RNA"/>
</dbReference>
<reference evidence="1" key="1">
    <citation type="submission" date="2014-09" db="EMBL/GenBank/DDBJ databases">
        <authorList>
            <person name="Magalhaes I.L.F."/>
            <person name="Oliveira U."/>
            <person name="Santos F.R."/>
            <person name="Vidigal T.H.D.A."/>
            <person name="Brescovit A.D."/>
            <person name="Santos A.J."/>
        </authorList>
    </citation>
    <scope>NUCLEOTIDE SEQUENCE</scope>
    <source>
        <tissue evidence="1">Shoot tissue taken approximately 20 cm above the soil surface</tissue>
    </source>
</reference>